<dbReference type="InterPro" id="IPR008333">
    <property type="entry name" value="Cbr1-like_FAD-bd_dom"/>
</dbReference>
<keyword evidence="5" id="KW-0520">NAD</keyword>
<dbReference type="FunFam" id="3.40.50.80:FF:000005">
    <property type="entry name" value="NADH-cytochrome b5 reductase"/>
    <property type="match status" value="1"/>
</dbReference>
<evidence type="ECO:0000256" key="2">
    <source>
        <dbReference type="ARBA" id="ARBA00022630"/>
    </source>
</evidence>
<sequence>MSKSIDINGFGYVDLVIKVYFANQNPKFPQGGLMTQHLENLKIGECINVRGPNGHLIYKGCGRFAIRSSYKAPYVERTFNKVGMIAGGTGITPMLQIIRQAFKDDNDGTRFWLLYANQTESDILLRKELENVRDSNPERMKLWYTLDRPSDGWAYSSGFVNEEMMTAHLPQANDDTIILMCGPPAMIKYACLPNLEKIGHKETQLFSY</sequence>
<dbReference type="PANTHER" id="PTHR19370:SF185">
    <property type="entry name" value="NADH-CYTOCHROME B5 REDUCTASE"/>
    <property type="match status" value="1"/>
</dbReference>
<feature type="binding site" evidence="6">
    <location>
        <position position="18"/>
    </location>
    <ligand>
        <name>FAD</name>
        <dbReference type="ChEBI" id="CHEBI:57692"/>
    </ligand>
</feature>
<gene>
    <name evidence="9" type="ORF">RDWZM_005056</name>
</gene>
<dbReference type="SUPFAM" id="SSF52343">
    <property type="entry name" value="Ferredoxin reductase-like, C-terminal NADP-linked domain"/>
    <property type="match status" value="1"/>
</dbReference>
<evidence type="ECO:0000313" key="9">
    <source>
        <dbReference type="EMBL" id="KAJ6219244.1"/>
    </source>
</evidence>
<feature type="binding site" evidence="6">
    <location>
        <position position="21"/>
    </location>
    <ligand>
        <name>FAD</name>
        <dbReference type="ChEBI" id="CHEBI:57692"/>
    </ligand>
</feature>
<evidence type="ECO:0000313" key="10">
    <source>
        <dbReference type="Proteomes" id="UP001142055"/>
    </source>
</evidence>
<dbReference type="InterPro" id="IPR001709">
    <property type="entry name" value="Flavoprot_Pyr_Nucl_cyt_Rdtase"/>
</dbReference>
<dbReference type="PRINTS" id="PR00406">
    <property type="entry name" value="CYTB5RDTASE"/>
</dbReference>
<keyword evidence="3 6" id="KW-0274">FAD</keyword>
<evidence type="ECO:0008006" key="11">
    <source>
        <dbReference type="Google" id="ProtNLM"/>
    </source>
</evidence>
<protein>
    <recommendedName>
        <fullName evidence="11">Cytochrome-b5 reductase</fullName>
    </recommendedName>
</protein>
<dbReference type="InterPro" id="IPR039261">
    <property type="entry name" value="FNR_nucleotide-bd"/>
</dbReference>
<keyword evidence="10" id="KW-1185">Reference proteome</keyword>
<dbReference type="Proteomes" id="UP001142055">
    <property type="component" value="Chromosome 2"/>
</dbReference>
<feature type="domain" description="Oxidoreductase FAD/NAD(P)-binding" evidence="7">
    <location>
        <begin position="84"/>
        <end position="191"/>
    </location>
</feature>
<evidence type="ECO:0000256" key="3">
    <source>
        <dbReference type="ARBA" id="ARBA00022827"/>
    </source>
</evidence>
<dbReference type="Pfam" id="PF00175">
    <property type="entry name" value="NAD_binding_1"/>
    <property type="match status" value="1"/>
</dbReference>
<keyword evidence="2 6" id="KW-0285">Flavoprotein</keyword>
<comment type="cofactor">
    <cofactor evidence="1 6">
        <name>FAD</name>
        <dbReference type="ChEBI" id="CHEBI:57692"/>
    </cofactor>
</comment>
<dbReference type="CDD" id="cd06183">
    <property type="entry name" value="cyt_b5_reduct_like"/>
    <property type="match status" value="1"/>
</dbReference>
<dbReference type="EMBL" id="JAPWDV010000002">
    <property type="protein sequence ID" value="KAJ6219244.1"/>
    <property type="molecule type" value="Genomic_DNA"/>
</dbReference>
<dbReference type="GO" id="GO:0016491">
    <property type="term" value="F:oxidoreductase activity"/>
    <property type="evidence" value="ECO:0007669"/>
    <property type="project" value="UniProtKB-KW"/>
</dbReference>
<keyword evidence="4" id="KW-0560">Oxidoreductase</keyword>
<organism evidence="9 10">
    <name type="scientific">Blomia tropicalis</name>
    <name type="common">Mite</name>
    <dbReference type="NCBI Taxonomy" id="40697"/>
    <lineage>
        <taxon>Eukaryota</taxon>
        <taxon>Metazoa</taxon>
        <taxon>Ecdysozoa</taxon>
        <taxon>Arthropoda</taxon>
        <taxon>Chelicerata</taxon>
        <taxon>Arachnida</taxon>
        <taxon>Acari</taxon>
        <taxon>Acariformes</taxon>
        <taxon>Sarcoptiformes</taxon>
        <taxon>Astigmata</taxon>
        <taxon>Glycyphagoidea</taxon>
        <taxon>Echimyopodidae</taxon>
        <taxon>Blomia</taxon>
    </lineage>
</organism>
<dbReference type="InterPro" id="IPR001834">
    <property type="entry name" value="CBR-like"/>
</dbReference>
<name>A0A9Q0M5B1_BLOTA</name>
<evidence type="ECO:0000256" key="4">
    <source>
        <dbReference type="ARBA" id="ARBA00023002"/>
    </source>
</evidence>
<dbReference type="InterPro" id="IPR001433">
    <property type="entry name" value="OxRdtase_FAD/NAD-bd"/>
</dbReference>
<dbReference type="PRINTS" id="PR00371">
    <property type="entry name" value="FPNCR"/>
</dbReference>
<dbReference type="GO" id="GO:0005739">
    <property type="term" value="C:mitochondrion"/>
    <property type="evidence" value="ECO:0007669"/>
    <property type="project" value="TreeGrafter"/>
</dbReference>
<dbReference type="Gene3D" id="3.40.50.80">
    <property type="entry name" value="Nucleotide-binding domain of ferredoxin-NADP reductase (FNR) module"/>
    <property type="match status" value="1"/>
</dbReference>
<dbReference type="Gene3D" id="2.40.30.10">
    <property type="entry name" value="Translation factors"/>
    <property type="match status" value="1"/>
</dbReference>
<dbReference type="InterPro" id="IPR017938">
    <property type="entry name" value="Riboflavin_synthase-like_b-brl"/>
</dbReference>
<feature type="binding site" evidence="6">
    <location>
        <position position="92"/>
    </location>
    <ligand>
        <name>FAD</name>
        <dbReference type="ChEBI" id="CHEBI:57692"/>
    </ligand>
</feature>
<proteinExistence type="predicted"/>
<dbReference type="GO" id="GO:0071949">
    <property type="term" value="F:FAD binding"/>
    <property type="evidence" value="ECO:0007669"/>
    <property type="project" value="TreeGrafter"/>
</dbReference>
<feature type="binding site" evidence="6">
    <location>
        <position position="34"/>
    </location>
    <ligand>
        <name>FAD</name>
        <dbReference type="ChEBI" id="CHEBI:57692"/>
    </ligand>
</feature>
<evidence type="ECO:0000256" key="5">
    <source>
        <dbReference type="ARBA" id="ARBA00023027"/>
    </source>
</evidence>
<dbReference type="Pfam" id="PF00970">
    <property type="entry name" value="FAD_binding_6"/>
    <property type="match status" value="1"/>
</dbReference>
<reference evidence="9" key="1">
    <citation type="submission" date="2022-12" db="EMBL/GenBank/DDBJ databases">
        <title>Genome assemblies of Blomia tropicalis.</title>
        <authorList>
            <person name="Cui Y."/>
        </authorList>
    </citation>
    <scope>NUCLEOTIDE SEQUENCE</scope>
    <source>
        <tissue evidence="9">Adult mites</tissue>
    </source>
</reference>
<dbReference type="PANTHER" id="PTHR19370">
    <property type="entry name" value="NADH-CYTOCHROME B5 REDUCTASE"/>
    <property type="match status" value="1"/>
</dbReference>
<feature type="domain" description="Flavoprotein pyridine nucleotide cytochrome reductase-like FAD-binding" evidence="8">
    <location>
        <begin position="8"/>
        <end position="58"/>
    </location>
</feature>
<evidence type="ECO:0000259" key="8">
    <source>
        <dbReference type="Pfam" id="PF00970"/>
    </source>
</evidence>
<dbReference type="AlphaFoldDB" id="A0A9Q0M5B1"/>
<dbReference type="SUPFAM" id="SSF63380">
    <property type="entry name" value="Riboflavin synthase domain-like"/>
    <property type="match status" value="1"/>
</dbReference>
<evidence type="ECO:0000256" key="6">
    <source>
        <dbReference type="PIRSR" id="PIRSR601834-1"/>
    </source>
</evidence>
<dbReference type="OMA" id="KGPEMQK"/>
<evidence type="ECO:0000259" key="7">
    <source>
        <dbReference type="Pfam" id="PF00175"/>
    </source>
</evidence>
<accession>A0A9Q0M5B1</accession>
<comment type="caution">
    <text evidence="9">The sequence shown here is derived from an EMBL/GenBank/DDBJ whole genome shotgun (WGS) entry which is preliminary data.</text>
</comment>
<feature type="binding site" evidence="6">
    <location>
        <position position="16"/>
    </location>
    <ligand>
        <name>FAD</name>
        <dbReference type="ChEBI" id="CHEBI:57692"/>
    </ligand>
</feature>
<evidence type="ECO:0000256" key="1">
    <source>
        <dbReference type="ARBA" id="ARBA00001974"/>
    </source>
</evidence>